<feature type="domain" description="Type II secretion system protein GspF" evidence="9">
    <location>
        <begin position="269"/>
        <end position="391"/>
    </location>
</feature>
<dbReference type="PRINTS" id="PR00812">
    <property type="entry name" value="BCTERIALGSPF"/>
</dbReference>
<proteinExistence type="inferred from homology"/>
<accession>A0A0G0T2C2</accession>
<dbReference type="FunFam" id="1.20.81.30:FF:000001">
    <property type="entry name" value="Type II secretion system protein F"/>
    <property type="match status" value="1"/>
</dbReference>
<dbReference type="Pfam" id="PF00482">
    <property type="entry name" value="T2SSF"/>
    <property type="match status" value="2"/>
</dbReference>
<dbReference type="InterPro" id="IPR003004">
    <property type="entry name" value="GspF/PilC"/>
</dbReference>
<keyword evidence="7 8" id="KW-0472">Membrane</keyword>
<evidence type="ECO:0000256" key="7">
    <source>
        <dbReference type="ARBA" id="ARBA00023136"/>
    </source>
</evidence>
<keyword evidence="4" id="KW-0997">Cell inner membrane</keyword>
<gene>
    <name evidence="10" type="ORF">UU14_C0034G0003</name>
</gene>
<evidence type="ECO:0000256" key="4">
    <source>
        <dbReference type="ARBA" id="ARBA00022519"/>
    </source>
</evidence>
<dbReference type="InterPro" id="IPR018076">
    <property type="entry name" value="T2SS_GspF_dom"/>
</dbReference>
<dbReference type="PANTHER" id="PTHR30012:SF0">
    <property type="entry name" value="TYPE II SECRETION SYSTEM PROTEIN F-RELATED"/>
    <property type="match status" value="1"/>
</dbReference>
<sequence length="403" mass="44264">MPVYIYKATNKEGKLEKGTVSASNKHDVAGLLKDRDLKLLAVKEEKKSALTLFQGSNIPLGEKVTLCRYLGLIIRSGLSLSEGLNLLASGTTNKNVRRVLDTVASKTRQGTSLYGSFQDYEKQFGKSFLTVIKTGETSGTLAESFEYLASQFQQEKELKGKVLSSLLYPCIIIGLMFVVGIVLFTFVLPQLAGVFTKMNVDLPYFTELMFNTSLYFQKHKVLVIGGFLAFVAVGFIALRTQVVKNLFMNILVRLPVVKNLIRDYNLVRFTQSLAALLKSGVAVTEAVELSTQTLSFIKVDELAKNFSDQLTRGVSLSETFEGAKIFPPLMVELVTIGEKTGNLESMLSDLSKFYEDEVENSLKNFVTALEPTLLILVGIGVGVMVVSVISPIYSLVGQLQAGL</sequence>
<evidence type="ECO:0000256" key="3">
    <source>
        <dbReference type="ARBA" id="ARBA00022475"/>
    </source>
</evidence>
<comment type="caution">
    <text evidence="10">The sequence shown here is derived from an EMBL/GenBank/DDBJ whole genome shotgun (WGS) entry which is preliminary data.</text>
</comment>
<dbReference type="InterPro" id="IPR042094">
    <property type="entry name" value="T2SS_GspF_sf"/>
</dbReference>
<feature type="domain" description="Type II secretion system protein GspF" evidence="9">
    <location>
        <begin position="67"/>
        <end position="189"/>
    </location>
</feature>
<evidence type="ECO:0000256" key="1">
    <source>
        <dbReference type="ARBA" id="ARBA00004429"/>
    </source>
</evidence>
<evidence type="ECO:0000313" key="11">
    <source>
        <dbReference type="Proteomes" id="UP000034664"/>
    </source>
</evidence>
<evidence type="ECO:0000313" key="10">
    <source>
        <dbReference type="EMBL" id="KKR71159.1"/>
    </source>
</evidence>
<feature type="transmembrane region" description="Helical" evidence="8">
    <location>
        <begin position="373"/>
        <end position="396"/>
    </location>
</feature>
<keyword evidence="6 8" id="KW-1133">Transmembrane helix</keyword>
<keyword evidence="3" id="KW-1003">Cell membrane</keyword>
<feature type="transmembrane region" description="Helical" evidence="8">
    <location>
        <begin position="166"/>
        <end position="188"/>
    </location>
</feature>
<keyword evidence="5 8" id="KW-0812">Transmembrane</keyword>
<dbReference type="Gene3D" id="1.20.81.30">
    <property type="entry name" value="Type II secretion system (T2SS), domain F"/>
    <property type="match status" value="2"/>
</dbReference>
<reference evidence="10 11" key="1">
    <citation type="journal article" date="2015" name="Nature">
        <title>rRNA introns, odd ribosomes, and small enigmatic genomes across a large radiation of phyla.</title>
        <authorList>
            <person name="Brown C.T."/>
            <person name="Hug L.A."/>
            <person name="Thomas B.C."/>
            <person name="Sharon I."/>
            <person name="Castelle C.J."/>
            <person name="Singh A."/>
            <person name="Wilkins M.J."/>
            <person name="Williams K.H."/>
            <person name="Banfield J.F."/>
        </authorList>
    </citation>
    <scope>NUCLEOTIDE SEQUENCE [LARGE SCALE GENOMIC DNA]</scope>
</reference>
<comment type="subcellular location">
    <subcellularLocation>
        <location evidence="1">Cell inner membrane</location>
        <topology evidence="1">Multi-pass membrane protein</topology>
    </subcellularLocation>
</comment>
<organism evidence="10 11">
    <name type="scientific">Candidatus Roizmanbacteria bacterium GW2011_GWB1_40_7</name>
    <dbReference type="NCBI Taxonomy" id="1618482"/>
    <lineage>
        <taxon>Bacteria</taxon>
        <taxon>Candidatus Roizmaniibacteriota</taxon>
    </lineage>
</organism>
<evidence type="ECO:0000259" key="9">
    <source>
        <dbReference type="Pfam" id="PF00482"/>
    </source>
</evidence>
<dbReference type="EMBL" id="LBZM01000034">
    <property type="protein sequence ID" value="KKR71159.1"/>
    <property type="molecule type" value="Genomic_DNA"/>
</dbReference>
<dbReference type="PANTHER" id="PTHR30012">
    <property type="entry name" value="GENERAL SECRETION PATHWAY PROTEIN"/>
    <property type="match status" value="1"/>
</dbReference>
<dbReference type="Proteomes" id="UP000034664">
    <property type="component" value="Unassembled WGS sequence"/>
</dbReference>
<name>A0A0G0T2C2_9BACT</name>
<evidence type="ECO:0000256" key="6">
    <source>
        <dbReference type="ARBA" id="ARBA00022989"/>
    </source>
</evidence>
<comment type="similarity">
    <text evidence="2">Belongs to the GSP F family.</text>
</comment>
<dbReference type="AlphaFoldDB" id="A0A0G0T2C2"/>
<evidence type="ECO:0000256" key="2">
    <source>
        <dbReference type="ARBA" id="ARBA00005745"/>
    </source>
</evidence>
<evidence type="ECO:0000256" key="5">
    <source>
        <dbReference type="ARBA" id="ARBA00022692"/>
    </source>
</evidence>
<protein>
    <submittedName>
        <fullName evidence="10">Pilin biogenesis protein</fullName>
    </submittedName>
</protein>
<evidence type="ECO:0000256" key="8">
    <source>
        <dbReference type="SAM" id="Phobius"/>
    </source>
</evidence>
<feature type="transmembrane region" description="Helical" evidence="8">
    <location>
        <begin position="221"/>
        <end position="238"/>
    </location>
</feature>
<dbReference type="GO" id="GO:0005886">
    <property type="term" value="C:plasma membrane"/>
    <property type="evidence" value="ECO:0007669"/>
    <property type="project" value="UniProtKB-SubCell"/>
</dbReference>